<dbReference type="EMBL" id="JAPDOG010000021">
    <property type="protein sequence ID" value="MCW3783589.1"/>
    <property type="molecule type" value="Genomic_DNA"/>
</dbReference>
<protein>
    <submittedName>
        <fullName evidence="1">Uncharacterized protein</fullName>
    </submittedName>
</protein>
<gene>
    <name evidence="1" type="ORF">OM960_18780</name>
</gene>
<organism evidence="1 2">
    <name type="scientific">Defluviimonas salinarum</name>
    <dbReference type="NCBI Taxonomy" id="2992147"/>
    <lineage>
        <taxon>Bacteria</taxon>
        <taxon>Pseudomonadati</taxon>
        <taxon>Pseudomonadota</taxon>
        <taxon>Alphaproteobacteria</taxon>
        <taxon>Rhodobacterales</taxon>
        <taxon>Paracoccaceae</taxon>
        <taxon>Albidovulum</taxon>
    </lineage>
</organism>
<dbReference type="RefSeq" id="WP_264773033.1">
    <property type="nucleotide sequence ID" value="NZ_JAPDOG010000021.1"/>
</dbReference>
<evidence type="ECO:0000313" key="1">
    <source>
        <dbReference type="EMBL" id="MCW3783589.1"/>
    </source>
</evidence>
<accession>A0ABT3J7C5</accession>
<reference evidence="1 2" key="1">
    <citation type="submission" date="2022-10" db="EMBL/GenBank/DDBJ databases">
        <title>Defluviimonas sp. CAU 1641 isolated from mud.</title>
        <authorList>
            <person name="Kim W."/>
        </authorList>
    </citation>
    <scope>NUCLEOTIDE SEQUENCE [LARGE SCALE GENOMIC DNA]</scope>
    <source>
        <strain evidence="1 2">CAU 1641</strain>
    </source>
</reference>
<keyword evidence="2" id="KW-1185">Reference proteome</keyword>
<dbReference type="Proteomes" id="UP001207582">
    <property type="component" value="Unassembled WGS sequence"/>
</dbReference>
<proteinExistence type="predicted"/>
<comment type="caution">
    <text evidence="1">The sequence shown here is derived from an EMBL/GenBank/DDBJ whole genome shotgun (WGS) entry which is preliminary data.</text>
</comment>
<name>A0ABT3J7C5_9RHOB</name>
<sequence>MNTIGKADLYSGKKRLKSGLDAARAAAGRLVEDGEAAGTAREMMRFHYGLKTRHLDSLIVADAGDGAFCAMLVLKDTPRGMPNVIGAPGTHGTREAAEVAAASLLAAAMVMVLDYKAEMRAGTADNLRRFEIGDFALGVPAEIVALIGKRIPEGANEATRRQLRDSASARIRTLMRGIEGSEEAWAALGDDAQVEIMTEAAKLLCVEVNSLEA</sequence>
<evidence type="ECO:0000313" key="2">
    <source>
        <dbReference type="Proteomes" id="UP001207582"/>
    </source>
</evidence>